<protein>
    <submittedName>
        <fullName evidence="1">Ribbon-helix-helix domain-containing protein</fullName>
    </submittedName>
</protein>
<dbReference type="EMBL" id="JAMQCR010000002">
    <property type="protein sequence ID" value="MCM2534639.1"/>
    <property type="molecule type" value="Genomic_DNA"/>
</dbReference>
<organism evidence="1 2">
    <name type="scientific">Neobacillus pocheonensis</name>
    <dbReference type="NCBI Taxonomy" id="363869"/>
    <lineage>
        <taxon>Bacteria</taxon>
        <taxon>Bacillati</taxon>
        <taxon>Bacillota</taxon>
        <taxon>Bacilli</taxon>
        <taxon>Bacillales</taxon>
        <taxon>Bacillaceae</taxon>
        <taxon>Neobacillus</taxon>
    </lineage>
</organism>
<dbReference type="Proteomes" id="UP001523262">
    <property type="component" value="Unassembled WGS sequence"/>
</dbReference>
<accession>A0ABT0WGI8</accession>
<keyword evidence="2" id="KW-1185">Reference proteome</keyword>
<gene>
    <name evidence="1" type="ORF">NDK43_22690</name>
</gene>
<name>A0ABT0WGI8_9BACI</name>
<comment type="caution">
    <text evidence="1">The sequence shown here is derived from an EMBL/GenBank/DDBJ whole genome shotgun (WGS) entry which is preliminary data.</text>
</comment>
<evidence type="ECO:0000313" key="1">
    <source>
        <dbReference type="EMBL" id="MCM2534639.1"/>
    </source>
</evidence>
<proteinExistence type="predicted"/>
<sequence>MSTKNSLKDRIKKPNPTQAFFNSYDTNEDDTSKIVNNENDNKAINVDENKNANKNNINKEVDINNIDNNNIIDIPNVKNNDKTYVINNNNIDNVVVDNDEDDGYLRELASGKKPTKKKNKKVFTSFYMDSDLATEVDKIAARGEKGDKSKLINMGIRKLLEDYGVIEKNNFMSFKLS</sequence>
<reference evidence="1 2" key="1">
    <citation type="submission" date="2022-06" db="EMBL/GenBank/DDBJ databases">
        <authorList>
            <person name="Jeon C.O."/>
        </authorList>
    </citation>
    <scope>NUCLEOTIDE SEQUENCE [LARGE SCALE GENOMIC DNA]</scope>
    <source>
        <strain evidence="1 2">KCTC 13943</strain>
    </source>
</reference>
<evidence type="ECO:0000313" key="2">
    <source>
        <dbReference type="Proteomes" id="UP001523262"/>
    </source>
</evidence>